<evidence type="ECO:0000256" key="1">
    <source>
        <dbReference type="SAM" id="Phobius"/>
    </source>
</evidence>
<evidence type="ECO:0008006" key="4">
    <source>
        <dbReference type="Google" id="ProtNLM"/>
    </source>
</evidence>
<gene>
    <name evidence="2" type="ORF">DOO78_17675</name>
</gene>
<evidence type="ECO:0000313" key="3">
    <source>
        <dbReference type="Proteomes" id="UP000249065"/>
    </source>
</evidence>
<feature type="transmembrane region" description="Helical" evidence="1">
    <location>
        <begin position="70"/>
        <end position="98"/>
    </location>
</feature>
<evidence type="ECO:0000313" key="2">
    <source>
        <dbReference type="EMBL" id="RAI57628.1"/>
    </source>
</evidence>
<keyword evidence="1" id="KW-0812">Transmembrane</keyword>
<dbReference type="RefSeq" id="WP_111471193.1">
    <property type="nucleotide sequence ID" value="NZ_QLIX01000015.1"/>
</dbReference>
<sequence>MSGAASPEADGAAGLARAARARRRVLWMNLLFSAGLALALPWFAAGVIAHRWGAARGTAWSSHHAYAVRTFWFGVIGMLAPLLAPGVGLGFLAIVWLWCAARLTRAWLAWERGEWITDPGRFV</sequence>
<dbReference type="OrthoDB" id="7272979at2"/>
<comment type="caution">
    <text evidence="2">The sequence shown here is derived from an EMBL/GenBank/DDBJ whole genome shotgun (WGS) entry which is preliminary data.</text>
</comment>
<name>A0A327MBS8_9PROT</name>
<reference evidence="3" key="1">
    <citation type="submission" date="2018-06" db="EMBL/GenBank/DDBJ databases">
        <authorList>
            <person name="Khan S.A."/>
        </authorList>
    </citation>
    <scope>NUCLEOTIDE SEQUENCE [LARGE SCALE GENOMIC DNA]</scope>
    <source>
        <strain evidence="3">DB-1506</strain>
    </source>
</reference>
<protein>
    <recommendedName>
        <fullName evidence="4">DUF4870 domain-containing protein</fullName>
    </recommendedName>
</protein>
<organism evidence="2 3">
    <name type="scientific">Roseicella frigidaeris</name>
    <dbReference type="NCBI Taxonomy" id="2230885"/>
    <lineage>
        <taxon>Bacteria</taxon>
        <taxon>Pseudomonadati</taxon>
        <taxon>Pseudomonadota</taxon>
        <taxon>Alphaproteobacteria</taxon>
        <taxon>Acetobacterales</taxon>
        <taxon>Roseomonadaceae</taxon>
        <taxon>Roseicella</taxon>
    </lineage>
</organism>
<keyword evidence="1" id="KW-0472">Membrane</keyword>
<dbReference type="AlphaFoldDB" id="A0A327MBS8"/>
<dbReference type="EMBL" id="QLIX01000015">
    <property type="protein sequence ID" value="RAI57628.1"/>
    <property type="molecule type" value="Genomic_DNA"/>
</dbReference>
<feature type="transmembrane region" description="Helical" evidence="1">
    <location>
        <begin position="26"/>
        <end position="50"/>
    </location>
</feature>
<keyword evidence="3" id="KW-1185">Reference proteome</keyword>
<dbReference type="Proteomes" id="UP000249065">
    <property type="component" value="Unassembled WGS sequence"/>
</dbReference>
<keyword evidence="1" id="KW-1133">Transmembrane helix</keyword>
<accession>A0A327MBS8</accession>
<proteinExistence type="predicted"/>